<organism evidence="3 4">
    <name type="scientific">Rhizoctonia solani 123E</name>
    <dbReference type="NCBI Taxonomy" id="1423351"/>
    <lineage>
        <taxon>Eukaryota</taxon>
        <taxon>Fungi</taxon>
        <taxon>Dikarya</taxon>
        <taxon>Basidiomycota</taxon>
        <taxon>Agaricomycotina</taxon>
        <taxon>Agaricomycetes</taxon>
        <taxon>Cantharellales</taxon>
        <taxon>Ceratobasidiaceae</taxon>
        <taxon>Rhizoctonia</taxon>
    </lineage>
</organism>
<feature type="coiled-coil region" evidence="1">
    <location>
        <begin position="187"/>
        <end position="221"/>
    </location>
</feature>
<dbReference type="AlphaFoldDB" id="A0A074RM40"/>
<keyword evidence="2" id="KW-0812">Transmembrane</keyword>
<protein>
    <submittedName>
        <fullName evidence="3">Putative DivIC domain protein</fullName>
    </submittedName>
</protein>
<evidence type="ECO:0000256" key="2">
    <source>
        <dbReference type="SAM" id="Phobius"/>
    </source>
</evidence>
<dbReference type="EMBL" id="AZST01001114">
    <property type="protein sequence ID" value="KEP46415.1"/>
    <property type="molecule type" value="Genomic_DNA"/>
</dbReference>
<keyword evidence="4" id="KW-1185">Reference proteome</keyword>
<feature type="transmembrane region" description="Helical" evidence="2">
    <location>
        <begin position="221"/>
        <end position="242"/>
    </location>
</feature>
<sequence length="356" mass="40258">MGTLFETNVSLDQLMSTWSAGSGPSDEEVIKYATAMIEQLEEAETQEEFAKNVEQVGTWANDVDEAFSRVNYSLKNIYDKHGEDFPRLGGFKDEFVEYKERWITLLSKSRNAASETVAFLKRFDQVFLDMVEQIETDQDRKDVIKELEAFSKEPSDEYTTLSQGFHELKRDIGNFVVRFYDFIETTNTECEEEAVRLAGEIKGLEGEIEELDGKIKDATTALVVTGSLLFALGAVVAGSILADYKSKRNGKAAELASKQKELDEVNRKQKALAQLKTEFDGLQPDINLICDRLVLFAEIWTSVQHQSTEFARYLKGGMEAITNMRFKKEVRLARKACAPLQAGLEKYATKLENRKG</sequence>
<reference evidence="3 4" key="1">
    <citation type="submission" date="2013-12" db="EMBL/GenBank/DDBJ databases">
        <authorList>
            <person name="Cubeta M."/>
            <person name="Pakala S."/>
            <person name="Fedorova N."/>
            <person name="Thomas E."/>
            <person name="Dean R."/>
            <person name="Jabaji S."/>
            <person name="Neate S."/>
            <person name="Toda T."/>
            <person name="Tavantzis S."/>
            <person name="Vilgalys R."/>
            <person name="Bharathan N."/>
            <person name="Pakala S."/>
            <person name="Losada L.S."/>
            <person name="Zafar N."/>
            <person name="Nierman W."/>
        </authorList>
    </citation>
    <scope>NUCLEOTIDE SEQUENCE [LARGE SCALE GENOMIC DNA]</scope>
    <source>
        <strain evidence="3 4">123E</strain>
    </source>
</reference>
<dbReference type="Proteomes" id="UP000027456">
    <property type="component" value="Unassembled WGS sequence"/>
</dbReference>
<evidence type="ECO:0000313" key="4">
    <source>
        <dbReference type="Proteomes" id="UP000027456"/>
    </source>
</evidence>
<dbReference type="HOGENOM" id="CLU_051707_1_0_1"/>
<proteinExistence type="predicted"/>
<feature type="coiled-coil region" evidence="1">
    <location>
        <begin position="248"/>
        <end position="278"/>
    </location>
</feature>
<evidence type="ECO:0000256" key="1">
    <source>
        <dbReference type="SAM" id="Coils"/>
    </source>
</evidence>
<evidence type="ECO:0000313" key="3">
    <source>
        <dbReference type="EMBL" id="KEP46415.1"/>
    </source>
</evidence>
<keyword evidence="2" id="KW-0472">Membrane</keyword>
<name>A0A074RM40_9AGAM</name>
<dbReference type="SUPFAM" id="SSF58100">
    <property type="entry name" value="Bacterial hemolysins"/>
    <property type="match status" value="1"/>
</dbReference>
<keyword evidence="1" id="KW-0175">Coiled coil</keyword>
<dbReference type="OrthoDB" id="3198211at2759"/>
<dbReference type="Gene3D" id="1.20.1170.10">
    <property type="match status" value="1"/>
</dbReference>
<keyword evidence="2" id="KW-1133">Transmembrane helix</keyword>
<accession>A0A074RM40</accession>
<gene>
    <name evidence="3" type="ORF">V565_200130</name>
</gene>
<comment type="caution">
    <text evidence="3">The sequence shown here is derived from an EMBL/GenBank/DDBJ whole genome shotgun (WGS) entry which is preliminary data.</text>
</comment>